<dbReference type="Gene3D" id="1.10.287.130">
    <property type="match status" value="1"/>
</dbReference>
<dbReference type="PANTHER" id="PTHR45339">
    <property type="entry name" value="HYBRID SIGNAL TRANSDUCTION HISTIDINE KINASE J"/>
    <property type="match status" value="1"/>
</dbReference>
<proteinExistence type="predicted"/>
<evidence type="ECO:0000256" key="4">
    <source>
        <dbReference type="ARBA" id="ARBA00022553"/>
    </source>
</evidence>
<protein>
    <recommendedName>
        <fullName evidence="3">histidine kinase</fullName>
        <ecNumber evidence="3">2.7.13.3</ecNumber>
    </recommendedName>
</protein>
<feature type="domain" description="Response regulatory" evidence="12">
    <location>
        <begin position="807"/>
        <end position="925"/>
    </location>
</feature>
<dbReference type="PROSITE" id="PS50885">
    <property type="entry name" value="HAMP"/>
    <property type="match status" value="1"/>
</dbReference>
<evidence type="ECO:0000256" key="8">
    <source>
        <dbReference type="PROSITE-ProRule" id="PRU00110"/>
    </source>
</evidence>
<dbReference type="Gene3D" id="3.40.50.2300">
    <property type="match status" value="1"/>
</dbReference>
<comment type="subcellular location">
    <subcellularLocation>
        <location evidence="2">Membrane</location>
    </subcellularLocation>
</comment>
<evidence type="ECO:0000259" key="14">
    <source>
        <dbReference type="PROSITE" id="PS50894"/>
    </source>
</evidence>
<sequence>MRERRIERANQFPFPKSIVGKVGLIMGLMTLIAMALAVSAYVMHDSASADTTKTSKLEIPSALLSVSMLRYAGEMNRSMFSFALGEPESLDSYHYNKNQFDASLGELRRIHGTNSGHLKRITENYNTFVRKIDLGIIQAFDPTLEKWAMVEKRTITTLLAPELDEAIQLLYQNNNQDVRLDMHQRRYHYLLLKEEADDMVGFLFYYLSNTSASRHEFAQNESSFHNSLNYLINNTYNKEESEQLKHIRQLSQGLISRINFILDRYDPSDKESVTTTLRRINDGEYKELEASLTEFSRETSFRAANSMAGLHKILKTNQLTFFALFAVMILSSVALTVYIYKKVTQPIARLADTMLKLSDGNTEIPIHYKDRSDEVGQISHALSSFRDHIISRNQAREQLLYQKERAESASKAKAQFLAAMSHEIRTPMNGVIGMIDILRRSNLNATQLSVTTTVRESALSLLAIINDILDFSRIEAGKMRIDKVPLCVRSIAELVMDNLASEASEKNVSLILYVHPKVPSSLLGDPTRIRQILYNLIGNGIKFSGGQPHRGEVHVSINANTVTGGKHVLSIAIKDNGIGISKDKLQAIFKPFTQAEYSTTRRFGGSGLGLAICQNIATLMGGKIEASSEEGIGATFTVSFTLEREEEINTPENCKIEVLNAAAKSLQHVVCINTLENGALKSSIDAYLRELDIPHSQVGLESLHTESFKDPDKKYVIVCRDYLRTRQLMPPNQTKSSDIRYLELNMSLPVRRYGGIDVFAIYASPLKLSTLLSGLRICVGMESPDYPALDTKGKEDFIERTNCNSGTILVAEDNVTNQVVIEKQLTYLGYSVVMTADGQEALRAYRKEAFSLVLTDCHMPVMDGYELTKAIRDIQTERGEFVPIIALTANALVGEAERCIETGMNDFIAKPVEIDVIQSVLDKWISQTKPYDSPKVGPDRIISVYAKPLTDITSEKNTELEPEVLEKLFWGDKETYFDVLEQFNHHCLPELRELSNSSAPFNFEKLKASSHKLKTSSRSIGARALSDICFEIEKASSEQDNCVGRALIKLGIELTMSIAAIEKKQKELKEELAKESAN</sequence>
<dbReference type="Pfam" id="PF00072">
    <property type="entry name" value="Response_reg"/>
    <property type="match status" value="1"/>
</dbReference>
<evidence type="ECO:0000256" key="7">
    <source>
        <dbReference type="ARBA" id="ARBA00023012"/>
    </source>
</evidence>
<dbReference type="Gene3D" id="3.30.565.10">
    <property type="entry name" value="Histidine kinase-like ATPase, C-terminal domain"/>
    <property type="match status" value="1"/>
</dbReference>
<dbReference type="InterPro" id="IPR003660">
    <property type="entry name" value="HAMP_dom"/>
</dbReference>
<dbReference type="PROSITE" id="PS50110">
    <property type="entry name" value="RESPONSE_REGULATORY"/>
    <property type="match status" value="1"/>
</dbReference>
<feature type="domain" description="HPt" evidence="14">
    <location>
        <begin position="972"/>
        <end position="1075"/>
    </location>
</feature>
<dbReference type="GO" id="GO:0005524">
    <property type="term" value="F:ATP binding"/>
    <property type="evidence" value="ECO:0007669"/>
    <property type="project" value="UniProtKB-KW"/>
</dbReference>
<gene>
    <name evidence="15" type="ORF">LRP49_05410</name>
</gene>
<comment type="caution">
    <text evidence="15">The sequence shown here is derived from an EMBL/GenBank/DDBJ whole genome shotgun (WGS) entry which is preliminary data.</text>
</comment>
<comment type="catalytic activity">
    <reaction evidence="1">
        <text>ATP + protein L-histidine = ADP + protein N-phospho-L-histidine.</text>
        <dbReference type="EC" id="2.7.13.3"/>
    </reaction>
</comment>
<dbReference type="Pfam" id="PF00512">
    <property type="entry name" value="HisKA"/>
    <property type="match status" value="1"/>
</dbReference>
<evidence type="ECO:0000259" key="11">
    <source>
        <dbReference type="PROSITE" id="PS50109"/>
    </source>
</evidence>
<evidence type="ECO:0000256" key="10">
    <source>
        <dbReference type="SAM" id="Phobius"/>
    </source>
</evidence>
<evidence type="ECO:0000256" key="9">
    <source>
        <dbReference type="PROSITE-ProRule" id="PRU00169"/>
    </source>
</evidence>
<dbReference type="SUPFAM" id="SSF52172">
    <property type="entry name" value="CheY-like"/>
    <property type="match status" value="1"/>
</dbReference>
<evidence type="ECO:0000256" key="2">
    <source>
        <dbReference type="ARBA" id="ARBA00004370"/>
    </source>
</evidence>
<evidence type="ECO:0000256" key="6">
    <source>
        <dbReference type="ARBA" id="ARBA00022777"/>
    </source>
</evidence>
<dbReference type="Gene3D" id="1.20.120.160">
    <property type="entry name" value="HPT domain"/>
    <property type="match status" value="1"/>
</dbReference>
<evidence type="ECO:0000259" key="12">
    <source>
        <dbReference type="PROSITE" id="PS50110"/>
    </source>
</evidence>
<dbReference type="SMART" id="SM00387">
    <property type="entry name" value="HATPase_c"/>
    <property type="match status" value="1"/>
</dbReference>
<dbReference type="InterPro" id="IPR005467">
    <property type="entry name" value="His_kinase_dom"/>
</dbReference>
<dbReference type="InterPro" id="IPR003661">
    <property type="entry name" value="HisK_dim/P_dom"/>
</dbReference>
<dbReference type="InterPro" id="IPR036890">
    <property type="entry name" value="HATPase_C_sf"/>
</dbReference>
<dbReference type="SUPFAM" id="SSF47384">
    <property type="entry name" value="Homodimeric domain of signal transducing histidine kinase"/>
    <property type="match status" value="1"/>
</dbReference>
<dbReference type="Gene3D" id="6.10.340.10">
    <property type="match status" value="1"/>
</dbReference>
<dbReference type="InterPro" id="IPR004358">
    <property type="entry name" value="Sig_transdc_His_kin-like_C"/>
</dbReference>
<name>A0ABT5QI24_9GAMM</name>
<feature type="domain" description="Histidine kinase" evidence="11">
    <location>
        <begin position="419"/>
        <end position="644"/>
    </location>
</feature>
<dbReference type="SMART" id="SM00448">
    <property type="entry name" value="REC"/>
    <property type="match status" value="1"/>
</dbReference>
<dbReference type="CDD" id="cd17546">
    <property type="entry name" value="REC_hyHK_CKI1_RcsC-like"/>
    <property type="match status" value="1"/>
</dbReference>
<evidence type="ECO:0000256" key="3">
    <source>
        <dbReference type="ARBA" id="ARBA00012438"/>
    </source>
</evidence>
<dbReference type="SUPFAM" id="SSF47226">
    <property type="entry name" value="Histidine-containing phosphotransfer domain, HPT domain"/>
    <property type="match status" value="1"/>
</dbReference>
<dbReference type="PANTHER" id="PTHR45339:SF5">
    <property type="entry name" value="HISTIDINE KINASE"/>
    <property type="match status" value="1"/>
</dbReference>
<feature type="transmembrane region" description="Helical" evidence="10">
    <location>
        <begin position="21"/>
        <end position="43"/>
    </location>
</feature>
<keyword evidence="6" id="KW-0418">Kinase</keyword>
<evidence type="ECO:0000259" key="13">
    <source>
        <dbReference type="PROSITE" id="PS50885"/>
    </source>
</evidence>
<keyword evidence="7" id="KW-0902">Two-component regulatory system</keyword>
<dbReference type="CDD" id="cd06225">
    <property type="entry name" value="HAMP"/>
    <property type="match status" value="1"/>
</dbReference>
<reference evidence="15" key="1">
    <citation type="submission" date="2021-12" db="EMBL/GenBank/DDBJ databases">
        <title>Enterovibrio ZSDZ35 sp. nov. and Enterovibrio ZSDZ42 sp. nov., isolated from coastal seawater in Qingdao.</title>
        <authorList>
            <person name="Zhang P."/>
        </authorList>
    </citation>
    <scope>NUCLEOTIDE SEQUENCE</scope>
    <source>
        <strain evidence="15">ZSDZ35</strain>
    </source>
</reference>
<keyword evidence="10" id="KW-0472">Membrane</keyword>
<feature type="transmembrane region" description="Helical" evidence="10">
    <location>
        <begin position="319"/>
        <end position="340"/>
    </location>
</feature>
<dbReference type="EMBL" id="JAJUBB010000003">
    <property type="protein sequence ID" value="MDD1780636.1"/>
    <property type="molecule type" value="Genomic_DNA"/>
</dbReference>
<evidence type="ECO:0000256" key="5">
    <source>
        <dbReference type="ARBA" id="ARBA00022679"/>
    </source>
</evidence>
<dbReference type="InterPro" id="IPR008207">
    <property type="entry name" value="Sig_transdc_His_kin_Hpt_dom"/>
</dbReference>
<dbReference type="CDD" id="cd00082">
    <property type="entry name" value="HisKA"/>
    <property type="match status" value="1"/>
</dbReference>
<feature type="modified residue" description="Phosphohistidine" evidence="8">
    <location>
        <position position="1011"/>
    </location>
</feature>
<dbReference type="InterPro" id="IPR036641">
    <property type="entry name" value="HPT_dom_sf"/>
</dbReference>
<dbReference type="PROSITE" id="PS50109">
    <property type="entry name" value="HIS_KIN"/>
    <property type="match status" value="1"/>
</dbReference>
<dbReference type="CDD" id="cd16922">
    <property type="entry name" value="HATPase_EvgS-ArcB-TorS-like"/>
    <property type="match status" value="1"/>
</dbReference>
<feature type="domain" description="HAMP" evidence="13">
    <location>
        <begin position="341"/>
        <end position="394"/>
    </location>
</feature>
<dbReference type="PRINTS" id="PR00344">
    <property type="entry name" value="BCTRLSENSOR"/>
</dbReference>
<keyword evidence="15" id="KW-0067">ATP-binding</keyword>
<dbReference type="InterPro" id="IPR003594">
    <property type="entry name" value="HATPase_dom"/>
</dbReference>
<keyword evidence="15" id="KW-0547">Nucleotide-binding</keyword>
<organism evidence="15 16">
    <name type="scientific">Enterovibrio qingdaonensis</name>
    <dbReference type="NCBI Taxonomy" id="2899818"/>
    <lineage>
        <taxon>Bacteria</taxon>
        <taxon>Pseudomonadati</taxon>
        <taxon>Pseudomonadota</taxon>
        <taxon>Gammaproteobacteria</taxon>
        <taxon>Vibrionales</taxon>
        <taxon>Vibrionaceae</taxon>
        <taxon>Enterovibrio</taxon>
    </lineage>
</organism>
<dbReference type="SMART" id="SM00388">
    <property type="entry name" value="HisKA"/>
    <property type="match status" value="1"/>
</dbReference>
<dbReference type="InterPro" id="IPR011006">
    <property type="entry name" value="CheY-like_superfamily"/>
</dbReference>
<dbReference type="InterPro" id="IPR036097">
    <property type="entry name" value="HisK_dim/P_sf"/>
</dbReference>
<dbReference type="EC" id="2.7.13.3" evidence="3"/>
<dbReference type="Pfam" id="PF00672">
    <property type="entry name" value="HAMP"/>
    <property type="match status" value="1"/>
</dbReference>
<evidence type="ECO:0000313" key="15">
    <source>
        <dbReference type="EMBL" id="MDD1780636.1"/>
    </source>
</evidence>
<dbReference type="Pfam" id="PF01627">
    <property type="entry name" value="Hpt"/>
    <property type="match status" value="1"/>
</dbReference>
<keyword evidence="16" id="KW-1185">Reference proteome</keyword>
<dbReference type="SMART" id="SM00304">
    <property type="entry name" value="HAMP"/>
    <property type="match status" value="1"/>
</dbReference>
<accession>A0ABT5QI24</accession>
<keyword evidence="5" id="KW-0808">Transferase</keyword>
<dbReference type="SUPFAM" id="SSF55874">
    <property type="entry name" value="ATPase domain of HSP90 chaperone/DNA topoisomerase II/histidine kinase"/>
    <property type="match status" value="1"/>
</dbReference>
<dbReference type="PROSITE" id="PS50894">
    <property type="entry name" value="HPT"/>
    <property type="match status" value="1"/>
</dbReference>
<keyword evidence="10" id="KW-0812">Transmembrane</keyword>
<dbReference type="Pfam" id="PF02518">
    <property type="entry name" value="HATPase_c"/>
    <property type="match status" value="1"/>
</dbReference>
<feature type="modified residue" description="4-aspartylphosphate" evidence="9">
    <location>
        <position position="856"/>
    </location>
</feature>
<dbReference type="InterPro" id="IPR001789">
    <property type="entry name" value="Sig_transdc_resp-reg_receiver"/>
</dbReference>
<dbReference type="SUPFAM" id="SSF158472">
    <property type="entry name" value="HAMP domain-like"/>
    <property type="match status" value="1"/>
</dbReference>
<evidence type="ECO:0000256" key="1">
    <source>
        <dbReference type="ARBA" id="ARBA00000085"/>
    </source>
</evidence>
<dbReference type="Proteomes" id="UP001149821">
    <property type="component" value="Unassembled WGS sequence"/>
</dbReference>
<keyword evidence="4 9" id="KW-0597">Phosphoprotein</keyword>
<dbReference type="RefSeq" id="WP_274140766.1">
    <property type="nucleotide sequence ID" value="NZ_JAJUBB010000003.1"/>
</dbReference>
<keyword evidence="10" id="KW-1133">Transmembrane helix</keyword>
<evidence type="ECO:0000313" key="16">
    <source>
        <dbReference type="Proteomes" id="UP001149821"/>
    </source>
</evidence>